<evidence type="ECO:0000313" key="2">
    <source>
        <dbReference type="EMBL" id="MCC9033041.1"/>
    </source>
</evidence>
<dbReference type="Proteomes" id="UP001107960">
    <property type="component" value="Unassembled WGS sequence"/>
</dbReference>
<dbReference type="Proteomes" id="UP000603715">
    <property type="component" value="Unassembled WGS sequence"/>
</dbReference>
<proteinExistence type="predicted"/>
<organism evidence="2 4">
    <name type="scientific">Chryseobacterium muglaense</name>
    <dbReference type="NCBI Taxonomy" id="2893752"/>
    <lineage>
        <taxon>Bacteria</taxon>
        <taxon>Pseudomonadati</taxon>
        <taxon>Bacteroidota</taxon>
        <taxon>Flavobacteriia</taxon>
        <taxon>Flavobacteriales</taxon>
        <taxon>Weeksellaceae</taxon>
        <taxon>Chryseobacterium group</taxon>
        <taxon>Chryseobacterium</taxon>
    </lineage>
</organism>
<reference evidence="2" key="1">
    <citation type="submission" date="2021-11" db="EMBL/GenBank/DDBJ databases">
        <title>Description of novel Chryseobacterium species.</title>
        <authorList>
            <person name="Saticioglu I.B."/>
            <person name="Ay H."/>
            <person name="Altun S."/>
            <person name="Duman M."/>
        </authorList>
    </citation>
    <scope>NUCLEOTIDE SEQUENCE</scope>
    <source>
        <strain evidence="2">C-39</strain>
    </source>
</reference>
<name>A0A9Q3UST8_9FLAO</name>
<evidence type="ECO:0000313" key="3">
    <source>
        <dbReference type="Proteomes" id="UP000603715"/>
    </source>
</evidence>
<protein>
    <submittedName>
        <fullName evidence="2">Uncharacterized protein</fullName>
    </submittedName>
</protein>
<accession>A0A9Q3UST8</accession>
<gene>
    <name evidence="1" type="ORF">IEW27_20075</name>
    <name evidence="2" type="ORF">LNP80_02060</name>
</gene>
<dbReference type="Pfam" id="PF20290">
    <property type="entry name" value="MC4"/>
    <property type="match status" value="1"/>
</dbReference>
<dbReference type="AlphaFoldDB" id="A0A9Q3UST8"/>
<dbReference type="EMBL" id="JAJJML010000001">
    <property type="protein sequence ID" value="MCC9033041.1"/>
    <property type="molecule type" value="Genomic_DNA"/>
</dbReference>
<dbReference type="RefSeq" id="WP_191181259.1">
    <property type="nucleotide sequence ID" value="NZ_JACXXP010000044.1"/>
</dbReference>
<keyword evidence="3" id="KW-1185">Reference proteome</keyword>
<dbReference type="EMBL" id="JACXXP010000044">
    <property type="protein sequence ID" value="MBD3906887.1"/>
    <property type="molecule type" value="Genomic_DNA"/>
</dbReference>
<reference evidence="1" key="3">
    <citation type="submission" date="2024-05" db="EMBL/GenBank/DDBJ databases">
        <title>Description of novel Chryseobacterium sp. strain C-2.</title>
        <authorList>
            <person name="Saticioglu I.B."/>
        </authorList>
    </citation>
    <scope>NUCLEOTIDE SEQUENCE</scope>
    <source>
        <strain evidence="1">C-2</strain>
    </source>
</reference>
<evidence type="ECO:0000313" key="1">
    <source>
        <dbReference type="EMBL" id="MBD3906887.1"/>
    </source>
</evidence>
<dbReference type="InterPro" id="IPR046902">
    <property type="entry name" value="ABC-3C_MC4"/>
</dbReference>
<comment type="caution">
    <text evidence="2">The sequence shown here is derived from an EMBL/GenBank/DDBJ whole genome shotgun (WGS) entry which is preliminary data.</text>
</comment>
<sequence>MKKIPIYLPDHEVNFGIGKLLFLLLVLSKSTKKEGIFTLDRIAQFEFISKHPVLLNRLLDDKDKSFLALTNAEKFSIEAIFPNRGQLFDFTRIKLLLNLLLSFGFIEIKTNEDFQFLYIINEKGKNKAEELETAYFKRLEKVLIQMKPLLNMSHSKINSIIQYYI</sequence>
<evidence type="ECO:0000313" key="4">
    <source>
        <dbReference type="Proteomes" id="UP001107960"/>
    </source>
</evidence>
<reference evidence="3" key="2">
    <citation type="submission" date="2023-07" db="EMBL/GenBank/DDBJ databases">
        <title>Description of novel Chryseobacterium sp. strain C-2.</title>
        <authorList>
            <person name="Saticioglu I.B."/>
        </authorList>
    </citation>
    <scope>NUCLEOTIDE SEQUENCE [LARGE SCALE GENOMIC DNA]</scope>
    <source>
        <strain evidence="3">C-2</strain>
    </source>
</reference>